<feature type="transmembrane region" description="Helical" evidence="1">
    <location>
        <begin position="264"/>
        <end position="287"/>
    </location>
</feature>
<evidence type="ECO:0000313" key="2">
    <source>
        <dbReference type="EMBL" id="PST40164.1"/>
    </source>
</evidence>
<dbReference type="PANTHER" id="PTHR38454:SF1">
    <property type="entry name" value="INTEGRAL MEMBRANE PROTEIN"/>
    <property type="match status" value="1"/>
</dbReference>
<gene>
    <name evidence="2" type="ORF">C7U55_07495</name>
</gene>
<feature type="transmembrane region" description="Helical" evidence="1">
    <location>
        <begin position="321"/>
        <end position="337"/>
    </location>
</feature>
<dbReference type="Pfam" id="PF09586">
    <property type="entry name" value="YfhO"/>
    <property type="match status" value="1"/>
</dbReference>
<keyword evidence="3" id="KW-1185">Reference proteome</keyword>
<reference evidence="3" key="1">
    <citation type="submission" date="2018-03" db="EMBL/GenBank/DDBJ databases">
        <title>Lachnoclostridium SNUG30370 gen.nov., sp.nov., isolated from human faeces.</title>
        <authorList>
            <person name="Seo B."/>
            <person name="Jeon K."/>
            <person name="Ko G."/>
        </authorList>
    </citation>
    <scope>NUCLEOTIDE SEQUENCE [LARGE SCALE GENOMIC DNA]</scope>
    <source>
        <strain evidence="3">SNUG30370</strain>
    </source>
</reference>
<feature type="transmembrane region" description="Helical" evidence="1">
    <location>
        <begin position="123"/>
        <end position="140"/>
    </location>
</feature>
<sequence length="790" mass="92286">MKKKDYIYMLSLFIITISMIFVLKGQHLFGNSIDWFNQHVMLSDALRQAIRDEGTLFPTYLKNLMSGVNIYYFSYYGYLRPDVLLGALFINIKMIDILSVYSIFLMILTTISCYLFLRNHLKERQLCFFISLLVLCSSLFFQSHKQIMFVNVLPFLFLMLKSVDHYFKDGNITGMILWGSLLIVHSYFYSIGCFIVYLIYFLKHYFPYRNNKKHIINLFKVYLSIFLLTAILTIPTLFVIIGGHKSVQALNYSKLLIPTFDLRGLLYDNYGCGMTYFVWMLLVLGLFKEKTRKLSLLLIFVMLMPLASLILNGFLYARSKILIVFIPLICLQIGYVLEDYSLNKFKYCFILWLIPLFFIQRPFLVLLDLIFSFIILYFGQKNIKSYFLYLLVPCLVVYLNNPSKSFLLKEKYQKYNNQEITTLIQRNEISRLALFSNTSQTMNQTFQNKVTRVSGYTSTNHALYNSFLYDTLKLPISLNNRVAQLDQDNPFYLKMMAIDSVISTKEVESYQQADQEKNYKLYQSQEVMPVVYATSQLYSQKQFQKLNYPYTLDTLYNNAVVEKGSSTYQSQFKVLDLGLDDSYTIHQKKKTNKTYKLLQSLKNKILVLEFDVQNKKPKQAVSITINGIKNKLSKITSPYYNQNTHFTYLISNIKNDELIVSFSKGNYKLKNLKAYTLDDSIIKNREKEVDSLSLENGKDLINGTIDVSNSGYLITHLPYDQGYQIQIDRKNVKSEIVNTAFLGCKISKGNHRISIQFKPKGYHSGFVLSYLGMMVVVFNFIYERKKKNEE</sequence>
<feature type="transmembrane region" description="Helical" evidence="1">
    <location>
        <begin position="175"/>
        <end position="200"/>
    </location>
</feature>
<accession>A0A2T3FXY5</accession>
<evidence type="ECO:0000313" key="3">
    <source>
        <dbReference type="Proteomes" id="UP000241201"/>
    </source>
</evidence>
<dbReference type="EMBL" id="PYLP01000008">
    <property type="protein sequence ID" value="PST40164.1"/>
    <property type="molecule type" value="Genomic_DNA"/>
</dbReference>
<feature type="transmembrane region" description="Helical" evidence="1">
    <location>
        <begin position="6"/>
        <end position="23"/>
    </location>
</feature>
<proteinExistence type="predicted"/>
<name>A0A2T3FXY5_9FIRM</name>
<keyword evidence="1" id="KW-0812">Transmembrane</keyword>
<organism evidence="2 3">
    <name type="scientific">Faecalibacillus faecis</name>
    <dbReference type="NCBI Taxonomy" id="1982628"/>
    <lineage>
        <taxon>Bacteria</taxon>
        <taxon>Bacillati</taxon>
        <taxon>Bacillota</taxon>
        <taxon>Erysipelotrichia</taxon>
        <taxon>Erysipelotrichales</taxon>
        <taxon>Coprobacillaceae</taxon>
        <taxon>Faecalibacillus</taxon>
    </lineage>
</organism>
<dbReference type="Proteomes" id="UP000241201">
    <property type="component" value="Unassembled WGS sequence"/>
</dbReference>
<dbReference type="GeneID" id="77470929"/>
<dbReference type="PANTHER" id="PTHR38454">
    <property type="entry name" value="INTEGRAL MEMBRANE PROTEIN-RELATED"/>
    <property type="match status" value="1"/>
</dbReference>
<keyword evidence="1" id="KW-1133">Transmembrane helix</keyword>
<dbReference type="AlphaFoldDB" id="A0A2T3FXY5"/>
<dbReference type="RefSeq" id="WP_106988044.1">
    <property type="nucleotide sequence ID" value="NZ_PYLP01000008.1"/>
</dbReference>
<feature type="transmembrane region" description="Helical" evidence="1">
    <location>
        <begin position="294"/>
        <end position="315"/>
    </location>
</feature>
<feature type="transmembrane region" description="Helical" evidence="1">
    <location>
        <begin position="762"/>
        <end position="782"/>
    </location>
</feature>
<evidence type="ECO:0008006" key="4">
    <source>
        <dbReference type="Google" id="ProtNLM"/>
    </source>
</evidence>
<feature type="transmembrane region" description="Helical" evidence="1">
    <location>
        <begin position="383"/>
        <end position="401"/>
    </location>
</feature>
<comment type="caution">
    <text evidence="2">The sequence shown here is derived from an EMBL/GenBank/DDBJ whole genome shotgun (WGS) entry which is preliminary data.</text>
</comment>
<keyword evidence="1" id="KW-0472">Membrane</keyword>
<dbReference type="InterPro" id="IPR018580">
    <property type="entry name" value="Uncharacterised_YfhO"/>
</dbReference>
<feature type="transmembrane region" description="Helical" evidence="1">
    <location>
        <begin position="349"/>
        <end position="377"/>
    </location>
</feature>
<feature type="transmembrane region" description="Helical" evidence="1">
    <location>
        <begin position="221"/>
        <end position="244"/>
    </location>
</feature>
<protein>
    <recommendedName>
        <fullName evidence="4">Membrane protein 6-pyruvoyl-tetrahydropterin synthase-related domain-containing protein</fullName>
    </recommendedName>
</protein>
<feature type="transmembrane region" description="Helical" evidence="1">
    <location>
        <begin position="98"/>
        <end position="117"/>
    </location>
</feature>
<evidence type="ECO:0000256" key="1">
    <source>
        <dbReference type="SAM" id="Phobius"/>
    </source>
</evidence>